<dbReference type="InterPro" id="IPR048925">
    <property type="entry name" value="RdfA"/>
</dbReference>
<dbReference type="RefSeq" id="WP_174653999.1">
    <property type="nucleotide sequence ID" value="NZ_JAKRVX010000006.1"/>
</dbReference>
<reference evidence="1" key="2">
    <citation type="submission" date="2022-02" db="EMBL/GenBank/DDBJ databases">
        <authorList>
            <person name="Elcheninov A.G."/>
            <person name="Sorokin D.Y."/>
            <person name="Kublanov I.V."/>
        </authorList>
    </citation>
    <scope>NUCLEOTIDE SEQUENCE</scope>
    <source>
        <strain evidence="1">AArc-St2</strain>
    </source>
</reference>
<dbReference type="AlphaFoldDB" id="A0AAE3FZ50"/>
<evidence type="ECO:0000313" key="1">
    <source>
        <dbReference type="EMBL" id="MCL9817974.1"/>
    </source>
</evidence>
<dbReference type="EMBL" id="JAKRVX010000006">
    <property type="protein sequence ID" value="MCL9817974.1"/>
    <property type="molecule type" value="Genomic_DNA"/>
</dbReference>
<sequence length="201" mass="22902">MVTKVARLIESYELNGRGEELEQRWIGDGYERESLRSLADRFNSWLLENRMQDAGLTPLDGEVENTYRLLTDEGVSAGMRTQARRRLERAGIDIEELQSDFVSHQAVHTYLTKTRESERPSNKYSPEERIERDRETIKRLVSRLTAVAENTVDRLDTAEKVHVGAASVLVDVSVLCEDCGGQYTLDQLLDRGGCDCNLQHE</sequence>
<organism evidence="1 2">
    <name type="scientific">Natronocalculus amylovorans</name>
    <dbReference type="NCBI Taxonomy" id="2917812"/>
    <lineage>
        <taxon>Archaea</taxon>
        <taxon>Methanobacteriati</taxon>
        <taxon>Methanobacteriota</taxon>
        <taxon>Stenosarchaea group</taxon>
        <taxon>Halobacteria</taxon>
        <taxon>Halobacteriales</taxon>
        <taxon>Haloferacaceae</taxon>
        <taxon>Natronocalculus</taxon>
    </lineage>
</organism>
<protein>
    <submittedName>
        <fullName evidence="1">Uncharacterized protein</fullName>
    </submittedName>
</protein>
<name>A0AAE3FZ50_9EURY</name>
<keyword evidence="2" id="KW-1185">Reference proteome</keyword>
<accession>A0AAE3FZ50</accession>
<gene>
    <name evidence="1" type="ORF">AArcSt2_13615</name>
</gene>
<comment type="caution">
    <text evidence="1">The sequence shown here is derived from an EMBL/GenBank/DDBJ whole genome shotgun (WGS) entry which is preliminary data.</text>
</comment>
<proteinExistence type="predicted"/>
<dbReference type="Pfam" id="PF21811">
    <property type="entry name" value="RdfA"/>
    <property type="match status" value="1"/>
</dbReference>
<dbReference type="Proteomes" id="UP001203207">
    <property type="component" value="Unassembled WGS sequence"/>
</dbReference>
<evidence type="ECO:0000313" key="2">
    <source>
        <dbReference type="Proteomes" id="UP001203207"/>
    </source>
</evidence>
<reference evidence="1" key="1">
    <citation type="journal article" date="2022" name="Syst. Appl. Microbiol.">
        <title>Natronocalculus amylovorans gen. nov., sp. nov., and Natranaeroarchaeum aerophilus sp. nov., dominant culturable amylolytic natronoarchaea from hypersaline soda lakes in southwestern Siberia.</title>
        <authorList>
            <person name="Sorokin D.Y."/>
            <person name="Elcheninov A.G."/>
            <person name="Khizhniak T.V."/>
            <person name="Koenen M."/>
            <person name="Bale N.J."/>
            <person name="Damste J.S.S."/>
            <person name="Kublanov I.V."/>
        </authorList>
    </citation>
    <scope>NUCLEOTIDE SEQUENCE</scope>
    <source>
        <strain evidence="1">AArc-St2</strain>
    </source>
</reference>